<dbReference type="SUPFAM" id="SSF103243">
    <property type="entry name" value="KA1-like"/>
    <property type="match status" value="1"/>
</dbReference>
<feature type="compositionally biased region" description="Low complexity" evidence="10">
    <location>
        <begin position="486"/>
        <end position="497"/>
    </location>
</feature>
<evidence type="ECO:0000259" key="11">
    <source>
        <dbReference type="PROSITE" id="PS50011"/>
    </source>
</evidence>
<dbReference type="InterPro" id="IPR001772">
    <property type="entry name" value="KA1_dom"/>
</dbReference>
<feature type="binding site" evidence="9">
    <location>
        <position position="43"/>
    </location>
    <ligand>
        <name>ATP</name>
        <dbReference type="ChEBI" id="CHEBI:30616"/>
    </ligand>
</feature>
<feature type="compositionally biased region" description="Low complexity" evidence="10">
    <location>
        <begin position="897"/>
        <end position="909"/>
    </location>
</feature>
<evidence type="ECO:0000256" key="1">
    <source>
        <dbReference type="ARBA" id="ARBA00012513"/>
    </source>
</evidence>
<sequence length="1564" mass="166634">MPPTTRRGNMFGPYLLLQTLGEGEFAKVKLGMHADSGEEVAIKLIRRQSIDNTPRINKIGREISVLRTIRHPNIIALFDVIETERYIGIVIEYASGGELFDHILAHRYLRERDACRLFAQLMSGVHYLHSKHIVHRDLKLENLLLDRNRNIIITDFGFANQFDSSSRDLMSTSCGSPCYAAPELVISDGLYVGSGVDIWSCGVILYAMLAGYLPFDDDPSNPDGDNINQLYNYILATTLVFPDYISHDARDLLRMMLVPDPAKRCNMKRIMAHRWLRPYAPMFQYSIEDLEAQAMARLNGTIWIPPKQSISVDTREAPQYPPAQETVQSRPGPPRLDPSEVNSKRRHTFVAETTVPESQPSWTPHPPTPRHEMDEDSLVPVSDTSMEICEDEADTVNNTNNNQIQVEQESAGFYEDIQMTVAPEMAMVVDPKEASFDDRSTVMEGTSNGGAGQGSHQENGGQGNHVSVGADIQQQPIPAIITSQSSSSLITPPTSQTGHTAQSSSYEMPSAAEGDAPRPRAEQQSVRKRQESQNGSTTLEASPTISRRPLPHDRIRPTTIHGEPMPHDLPIPSPIYYGHQDMSPGRSPYLMAPHQERSPQTYYPSHFQQSSPSLLPEPQPVPLHPPHSPSQQPVPTFGQGYAHAFEHSLPPFQPRSRRQSVKTPPDSPPPVIPTRRDSLGMSLPFQFPPIQPAHFQQGGNLANNNVVTSQPSPLGQSLQSAASPNSSGNYGSGSGQRNSTYVKTHRKGPSSGRFFVFLGGLSKKNGEHHSHGSQTPTSPRATSVYEPSLAEIDSQHSSPQQQQTYRRNVQPNRDLQILPSSPLPEKRSTPSTPTSQHYPQSQTQGQQQQQQQYQQQQQHGGVVTAAYETQKAPQTQRGKRRKTLSLVAGSGERPPHHQQQQMQLQSLHHPISSRPPLPSAGNSDGSAIGGSFGSTAATSSMNGGGIGAHQSQPHSSSSGPAQRIMGWLRRKSIVKSGAEAPYFDTAELARTSGTTPSPGPFPGSNSHTPTKGRVSPSVGGDGFISVTEEYESGPGGAAGSSVNGMMASPCGAQGVSTSSTPTNIQVGGSQDFNNNNNAMQELQQSGSAQDPTLEALIQALPPNWTDAKLKVHSGAVELSSLSSRHPAEIMYDIKMVVLRLGIEIRSDSDFKIKCVRRKRKSLGASSGSNGANAGATGAGSGSVNGGGGHGGMTSLSVKSLLQGHGLHYHHNNNNTKGGPDDTASVMSSNLSIDREAWVSARSVLGGAGAGAMQGPGSVIGTGTSVSGKKKNGIRTILWRNSASASLASASSPTPSPTSPTSGNSAISTGGATAMVPQGSGLPTRQLSQVMNGSSLGLVASPQPQPHFVGGGSGGSGFVSTTAAGNGHGHGVVDSIATDHDSSVVPPSSLIAGGDDARNLSTGSVVGISSSTTATTIGAVTMSQSTTVMPPLQQLQQQQAMLAATPTSTSVDGVTPTGDNSANVVTAMEPLYGEEAIDSGEEIRFSIELCRMKNLRGLYSVDIRRVKGNRWAYKFLYHAILNTLDLQGKGGYLAGGLIPAQMTGLAGGSGAGGSVAAPNVAMSVR</sequence>
<accession>A0ABQ7JRN5</accession>
<dbReference type="EMBL" id="JAAAIM010000844">
    <property type="protein sequence ID" value="KAG0283883.1"/>
    <property type="molecule type" value="Genomic_DNA"/>
</dbReference>
<dbReference type="InterPro" id="IPR011009">
    <property type="entry name" value="Kinase-like_dom_sf"/>
</dbReference>
<dbReference type="InterPro" id="IPR017441">
    <property type="entry name" value="Protein_kinase_ATP_BS"/>
</dbReference>
<feature type="compositionally biased region" description="Low complexity" evidence="10">
    <location>
        <begin position="709"/>
        <end position="729"/>
    </location>
</feature>
<comment type="catalytic activity">
    <reaction evidence="8">
        <text>L-seryl-[protein] + ATP = O-phospho-L-seryl-[protein] + ADP + H(+)</text>
        <dbReference type="Rhea" id="RHEA:17989"/>
        <dbReference type="Rhea" id="RHEA-COMP:9863"/>
        <dbReference type="Rhea" id="RHEA-COMP:11604"/>
        <dbReference type="ChEBI" id="CHEBI:15378"/>
        <dbReference type="ChEBI" id="CHEBI:29999"/>
        <dbReference type="ChEBI" id="CHEBI:30616"/>
        <dbReference type="ChEBI" id="CHEBI:83421"/>
        <dbReference type="ChEBI" id="CHEBI:456216"/>
        <dbReference type="EC" id="2.7.11.1"/>
    </reaction>
</comment>
<evidence type="ECO:0000256" key="3">
    <source>
        <dbReference type="ARBA" id="ARBA00022679"/>
    </source>
</evidence>
<evidence type="ECO:0000256" key="10">
    <source>
        <dbReference type="SAM" id="MobiDB-lite"/>
    </source>
</evidence>
<proteinExistence type="predicted"/>
<dbReference type="Pfam" id="PF02149">
    <property type="entry name" value="KA1"/>
    <property type="match status" value="1"/>
</dbReference>
<dbReference type="PANTHER" id="PTHR24346:SF110">
    <property type="entry name" value="NON-SPECIFIC SERINE_THREONINE PROTEIN KINASE"/>
    <property type="match status" value="1"/>
</dbReference>
<dbReference type="EC" id="2.7.11.1" evidence="1"/>
<evidence type="ECO:0000313" key="13">
    <source>
        <dbReference type="EMBL" id="KAG0283883.1"/>
    </source>
</evidence>
<feature type="region of interest" description="Disordered" evidence="10">
    <location>
        <begin position="1205"/>
        <end position="1226"/>
    </location>
</feature>
<feature type="region of interest" description="Disordered" evidence="10">
    <location>
        <begin position="439"/>
        <end position="468"/>
    </location>
</feature>
<evidence type="ECO:0000313" key="14">
    <source>
        <dbReference type="Proteomes" id="UP001194696"/>
    </source>
</evidence>
<dbReference type="Gene3D" id="3.30.310.80">
    <property type="entry name" value="Kinase associated domain 1, KA1"/>
    <property type="match status" value="1"/>
</dbReference>
<evidence type="ECO:0000256" key="8">
    <source>
        <dbReference type="ARBA" id="ARBA00048679"/>
    </source>
</evidence>
<feature type="compositionally biased region" description="Polar residues" evidence="10">
    <location>
        <begin position="498"/>
        <end position="507"/>
    </location>
</feature>
<evidence type="ECO:0000256" key="2">
    <source>
        <dbReference type="ARBA" id="ARBA00022527"/>
    </source>
</evidence>
<dbReference type="InterPro" id="IPR008271">
    <property type="entry name" value="Ser/Thr_kinase_AS"/>
</dbReference>
<feature type="region of interest" description="Disordered" evidence="10">
    <location>
        <begin position="989"/>
        <end position="1041"/>
    </location>
</feature>
<evidence type="ECO:0000256" key="6">
    <source>
        <dbReference type="ARBA" id="ARBA00022840"/>
    </source>
</evidence>
<dbReference type="PROSITE" id="PS00107">
    <property type="entry name" value="PROTEIN_KINASE_ATP"/>
    <property type="match status" value="1"/>
</dbReference>
<dbReference type="PROSITE" id="PS50032">
    <property type="entry name" value="KA1"/>
    <property type="match status" value="1"/>
</dbReference>
<feature type="compositionally biased region" description="Polar residues" evidence="10">
    <location>
        <begin position="697"/>
        <end position="708"/>
    </location>
</feature>
<dbReference type="Proteomes" id="UP001194696">
    <property type="component" value="Unassembled WGS sequence"/>
</dbReference>
<dbReference type="Gene3D" id="1.10.510.10">
    <property type="entry name" value="Transferase(Phosphotransferase) domain 1"/>
    <property type="match status" value="1"/>
</dbReference>
<feature type="compositionally biased region" description="Low complexity" evidence="10">
    <location>
        <begin position="840"/>
        <end position="858"/>
    </location>
</feature>
<feature type="compositionally biased region" description="Polar residues" evidence="10">
    <location>
        <begin position="829"/>
        <end position="839"/>
    </location>
</feature>
<feature type="region of interest" description="Disordered" evidence="10">
    <location>
        <begin position="314"/>
        <end position="376"/>
    </location>
</feature>
<feature type="compositionally biased region" description="Polar residues" evidence="10">
    <location>
        <begin position="532"/>
        <end position="545"/>
    </location>
</feature>
<feature type="region of interest" description="Disordered" evidence="10">
    <location>
        <begin position="1286"/>
        <end position="1325"/>
    </location>
</feature>
<name>A0ABQ7JRN5_9FUNG</name>
<gene>
    <name evidence="13" type="ORF">BGZ96_011750</name>
</gene>
<feature type="compositionally biased region" description="Pro residues" evidence="10">
    <location>
        <begin position="615"/>
        <end position="628"/>
    </location>
</feature>
<dbReference type="SMART" id="SM00220">
    <property type="entry name" value="S_TKc"/>
    <property type="match status" value="1"/>
</dbReference>
<organism evidence="13 14">
    <name type="scientific">Linnemannia gamsii</name>
    <dbReference type="NCBI Taxonomy" id="64522"/>
    <lineage>
        <taxon>Eukaryota</taxon>
        <taxon>Fungi</taxon>
        <taxon>Fungi incertae sedis</taxon>
        <taxon>Mucoromycota</taxon>
        <taxon>Mortierellomycotina</taxon>
        <taxon>Mortierellomycetes</taxon>
        <taxon>Mortierellales</taxon>
        <taxon>Mortierellaceae</taxon>
        <taxon>Linnemannia</taxon>
    </lineage>
</organism>
<evidence type="ECO:0000256" key="7">
    <source>
        <dbReference type="ARBA" id="ARBA00047899"/>
    </source>
</evidence>
<keyword evidence="5" id="KW-0418">Kinase</keyword>
<feature type="compositionally biased region" description="Polar residues" evidence="10">
    <location>
        <begin position="795"/>
        <end position="813"/>
    </location>
</feature>
<dbReference type="PROSITE" id="PS00108">
    <property type="entry name" value="PROTEIN_KINASE_ST"/>
    <property type="match status" value="1"/>
</dbReference>
<dbReference type="SUPFAM" id="SSF56112">
    <property type="entry name" value="Protein kinase-like (PK-like)"/>
    <property type="match status" value="1"/>
</dbReference>
<feature type="compositionally biased region" description="Polar residues" evidence="10">
    <location>
        <begin position="772"/>
        <end position="781"/>
    </location>
</feature>
<keyword evidence="14" id="KW-1185">Reference proteome</keyword>
<dbReference type="Pfam" id="PF00069">
    <property type="entry name" value="Pkinase"/>
    <property type="match status" value="1"/>
</dbReference>
<evidence type="ECO:0000256" key="5">
    <source>
        <dbReference type="ARBA" id="ARBA00022777"/>
    </source>
</evidence>
<evidence type="ECO:0000256" key="9">
    <source>
        <dbReference type="PROSITE-ProRule" id="PRU10141"/>
    </source>
</evidence>
<comment type="catalytic activity">
    <reaction evidence="7">
        <text>L-threonyl-[protein] + ATP = O-phospho-L-threonyl-[protein] + ADP + H(+)</text>
        <dbReference type="Rhea" id="RHEA:46608"/>
        <dbReference type="Rhea" id="RHEA-COMP:11060"/>
        <dbReference type="Rhea" id="RHEA-COMP:11605"/>
        <dbReference type="ChEBI" id="CHEBI:15378"/>
        <dbReference type="ChEBI" id="CHEBI:30013"/>
        <dbReference type="ChEBI" id="CHEBI:30616"/>
        <dbReference type="ChEBI" id="CHEBI:61977"/>
        <dbReference type="ChEBI" id="CHEBI:456216"/>
        <dbReference type="EC" id="2.7.11.1"/>
    </reaction>
</comment>
<dbReference type="PANTHER" id="PTHR24346">
    <property type="entry name" value="MAP/MICROTUBULE AFFINITY-REGULATING KINASE"/>
    <property type="match status" value="1"/>
</dbReference>
<keyword evidence="3" id="KW-0808">Transferase</keyword>
<reference evidence="13 14" key="1">
    <citation type="journal article" date="2020" name="Fungal Divers.">
        <title>Resolving the Mortierellaceae phylogeny through synthesis of multi-gene phylogenetics and phylogenomics.</title>
        <authorList>
            <person name="Vandepol N."/>
            <person name="Liber J."/>
            <person name="Desiro A."/>
            <person name="Na H."/>
            <person name="Kennedy M."/>
            <person name="Barry K."/>
            <person name="Grigoriev I.V."/>
            <person name="Miller A.N."/>
            <person name="O'Donnell K."/>
            <person name="Stajich J.E."/>
            <person name="Bonito G."/>
        </authorList>
    </citation>
    <scope>NUCLEOTIDE SEQUENCE [LARGE SCALE GENOMIC DNA]</scope>
    <source>
        <strain evidence="13 14">AD045</strain>
    </source>
</reference>
<protein>
    <recommendedName>
        <fullName evidence="1">non-specific serine/threonine protein kinase</fullName>
        <ecNumber evidence="1">2.7.11.1</ecNumber>
    </recommendedName>
</protein>
<evidence type="ECO:0000259" key="12">
    <source>
        <dbReference type="PROSITE" id="PS50032"/>
    </source>
</evidence>
<keyword evidence="6 9" id="KW-0067">ATP-binding</keyword>
<dbReference type="PROSITE" id="PS50011">
    <property type="entry name" value="PROTEIN_KINASE_DOM"/>
    <property type="match status" value="1"/>
</dbReference>
<feature type="compositionally biased region" description="Low complexity" evidence="10">
    <location>
        <begin position="948"/>
        <end position="961"/>
    </location>
</feature>
<feature type="domain" description="KA1" evidence="12">
    <location>
        <begin position="1475"/>
        <end position="1525"/>
    </location>
</feature>
<keyword evidence="2" id="KW-0723">Serine/threonine-protein kinase</keyword>
<feature type="domain" description="Protein kinase" evidence="11">
    <location>
        <begin position="14"/>
        <end position="276"/>
    </location>
</feature>
<dbReference type="InterPro" id="IPR000719">
    <property type="entry name" value="Prot_kinase_dom"/>
</dbReference>
<evidence type="ECO:0000256" key="4">
    <source>
        <dbReference type="ARBA" id="ARBA00022741"/>
    </source>
</evidence>
<feature type="compositionally biased region" description="Polar residues" evidence="10">
    <location>
        <begin position="598"/>
        <end position="607"/>
    </location>
</feature>
<feature type="region of interest" description="Disordered" evidence="10">
    <location>
        <begin position="486"/>
        <end position="961"/>
    </location>
</feature>
<comment type="caution">
    <text evidence="13">The sequence shown here is derived from an EMBL/GenBank/DDBJ whole genome shotgun (WGS) entry which is preliminary data.</text>
</comment>
<keyword evidence="4 9" id="KW-0547">Nucleotide-binding</keyword>
<dbReference type="InterPro" id="IPR028375">
    <property type="entry name" value="KA1/Ssp2_C"/>
</dbReference>